<dbReference type="Pfam" id="PF00512">
    <property type="entry name" value="HisKA"/>
    <property type="match status" value="1"/>
</dbReference>
<evidence type="ECO:0000313" key="12">
    <source>
        <dbReference type="Proteomes" id="UP000002191"/>
    </source>
</evidence>
<keyword evidence="8" id="KW-0902">Two-component regulatory system</keyword>
<dbReference type="EMBL" id="CP002431">
    <property type="protein sequence ID" value="ADU62020.1"/>
    <property type="molecule type" value="Genomic_DNA"/>
</dbReference>
<dbReference type="InterPro" id="IPR036097">
    <property type="entry name" value="HisK_dim/P_sf"/>
</dbReference>
<reference evidence="11 12" key="2">
    <citation type="journal article" date="2014" name="Genome Announc.">
        <title>Complete Genome Sequence of the Subsurface, Mesophilic Sulfate-Reducing Bacterium Desulfovibrio aespoeensis Aspo-2.</title>
        <authorList>
            <person name="Pedersen K."/>
            <person name="Bengtsson A."/>
            <person name="Edlund J."/>
            <person name="Rabe L."/>
            <person name="Hazen T."/>
            <person name="Chakraborty R."/>
            <person name="Goodwin L."/>
            <person name="Shapiro N."/>
        </authorList>
    </citation>
    <scope>NUCLEOTIDE SEQUENCE [LARGE SCALE GENOMIC DNA]</scope>
    <source>
        <strain evidence="12">ATCC 700646 / DSM 10631 / Aspo-2</strain>
    </source>
</reference>
<evidence type="ECO:0000256" key="3">
    <source>
        <dbReference type="ARBA" id="ARBA00022553"/>
    </source>
</evidence>
<dbReference type="eggNOG" id="COG4191">
    <property type="taxonomic scope" value="Bacteria"/>
</dbReference>
<evidence type="ECO:0000259" key="9">
    <source>
        <dbReference type="PROSITE" id="PS50109"/>
    </source>
</evidence>
<dbReference type="SUPFAM" id="SSF55874">
    <property type="entry name" value="ATPase domain of HSP90 chaperone/DNA topoisomerase II/histidine kinase"/>
    <property type="match status" value="1"/>
</dbReference>
<evidence type="ECO:0000259" key="10">
    <source>
        <dbReference type="PROSITE" id="PS50112"/>
    </source>
</evidence>
<dbReference type="GO" id="GO:0006355">
    <property type="term" value="P:regulation of DNA-templated transcription"/>
    <property type="evidence" value="ECO:0007669"/>
    <property type="project" value="InterPro"/>
</dbReference>
<dbReference type="InterPro" id="IPR035965">
    <property type="entry name" value="PAS-like_dom_sf"/>
</dbReference>
<dbReference type="KEGG" id="das:Daes_1004"/>
<proteinExistence type="predicted"/>
<evidence type="ECO:0000256" key="6">
    <source>
        <dbReference type="ARBA" id="ARBA00022777"/>
    </source>
</evidence>
<dbReference type="SUPFAM" id="SSF47384">
    <property type="entry name" value="Homodimeric domain of signal transducing histidine kinase"/>
    <property type="match status" value="1"/>
</dbReference>
<dbReference type="NCBIfam" id="TIGR00229">
    <property type="entry name" value="sensory_box"/>
    <property type="match status" value="1"/>
</dbReference>
<keyword evidence="4" id="KW-0808">Transferase</keyword>
<dbReference type="PROSITE" id="PS50109">
    <property type="entry name" value="HIS_KIN"/>
    <property type="match status" value="1"/>
</dbReference>
<dbReference type="InterPro" id="IPR005467">
    <property type="entry name" value="His_kinase_dom"/>
</dbReference>
<evidence type="ECO:0000256" key="7">
    <source>
        <dbReference type="ARBA" id="ARBA00022840"/>
    </source>
</evidence>
<keyword evidence="12" id="KW-1185">Reference proteome</keyword>
<keyword evidence="7" id="KW-0067">ATP-binding</keyword>
<dbReference type="Pfam" id="PF00989">
    <property type="entry name" value="PAS"/>
    <property type="match status" value="1"/>
</dbReference>
<gene>
    <name evidence="11" type="ordered locus">Daes_1004</name>
</gene>
<dbReference type="InterPro" id="IPR013767">
    <property type="entry name" value="PAS_fold"/>
</dbReference>
<reference evidence="12" key="1">
    <citation type="submission" date="2010-12" db="EMBL/GenBank/DDBJ databases">
        <title>Complete sequence of Desulfovibrio aespoeensis Aspo-2.</title>
        <authorList>
            <consortium name="US DOE Joint Genome Institute"/>
            <person name="Lucas S."/>
            <person name="Copeland A."/>
            <person name="Lapidus A."/>
            <person name="Cheng J.-F."/>
            <person name="Goodwin L."/>
            <person name="Pitluck S."/>
            <person name="Chertkov O."/>
            <person name="Misra M."/>
            <person name="Detter J.C."/>
            <person name="Han C."/>
            <person name="Tapia R."/>
            <person name="Land M."/>
            <person name="Hauser L."/>
            <person name="Kyrpides N."/>
            <person name="Ivanova N."/>
            <person name="Ovchinnikova G."/>
            <person name="Pedersen K."/>
            <person name="Jagevall S."/>
            <person name="Hazen T."/>
            <person name="Woyke T."/>
        </authorList>
    </citation>
    <scope>NUCLEOTIDE SEQUENCE [LARGE SCALE GENOMIC DNA]</scope>
    <source>
        <strain evidence="12">ATCC 700646 / DSM 10631 / Aspo-2</strain>
    </source>
</reference>
<dbReference type="SMART" id="SM00387">
    <property type="entry name" value="HATPase_c"/>
    <property type="match status" value="1"/>
</dbReference>
<evidence type="ECO:0000256" key="5">
    <source>
        <dbReference type="ARBA" id="ARBA00022741"/>
    </source>
</evidence>
<dbReference type="CDD" id="cd00130">
    <property type="entry name" value="PAS"/>
    <property type="match status" value="1"/>
</dbReference>
<feature type="domain" description="Histidine kinase" evidence="9">
    <location>
        <begin position="283"/>
        <end position="492"/>
    </location>
</feature>
<dbReference type="HOGENOM" id="CLU_000445_114_39_7"/>
<dbReference type="SMART" id="SM00388">
    <property type="entry name" value="HisKA"/>
    <property type="match status" value="1"/>
</dbReference>
<dbReference type="GO" id="GO:0005524">
    <property type="term" value="F:ATP binding"/>
    <property type="evidence" value="ECO:0007669"/>
    <property type="project" value="UniProtKB-KW"/>
</dbReference>
<dbReference type="Proteomes" id="UP000002191">
    <property type="component" value="Chromosome"/>
</dbReference>
<dbReference type="STRING" id="643562.Daes_1004"/>
<comment type="catalytic activity">
    <reaction evidence="1">
        <text>ATP + protein L-histidine = ADP + protein N-phospho-L-histidine.</text>
        <dbReference type="EC" id="2.7.13.3"/>
    </reaction>
</comment>
<name>E6VSN5_PSEA9</name>
<evidence type="ECO:0000256" key="8">
    <source>
        <dbReference type="ARBA" id="ARBA00023012"/>
    </source>
</evidence>
<dbReference type="eggNOG" id="COG3829">
    <property type="taxonomic scope" value="Bacteria"/>
</dbReference>
<dbReference type="InterPro" id="IPR003594">
    <property type="entry name" value="HATPase_dom"/>
</dbReference>
<dbReference type="InterPro" id="IPR036890">
    <property type="entry name" value="HATPase_C_sf"/>
</dbReference>
<evidence type="ECO:0000256" key="2">
    <source>
        <dbReference type="ARBA" id="ARBA00012438"/>
    </source>
</evidence>
<keyword evidence="5" id="KW-0547">Nucleotide-binding</keyword>
<dbReference type="InterPro" id="IPR003661">
    <property type="entry name" value="HisK_dim/P_dom"/>
</dbReference>
<dbReference type="InterPro" id="IPR000014">
    <property type="entry name" value="PAS"/>
</dbReference>
<dbReference type="AlphaFoldDB" id="E6VSN5"/>
<feature type="domain" description="PAS" evidence="10">
    <location>
        <begin position="3"/>
        <end position="74"/>
    </location>
</feature>
<dbReference type="Gene3D" id="3.30.450.20">
    <property type="entry name" value="PAS domain"/>
    <property type="match status" value="1"/>
</dbReference>
<evidence type="ECO:0000313" key="11">
    <source>
        <dbReference type="EMBL" id="ADU62020.1"/>
    </source>
</evidence>
<dbReference type="OrthoDB" id="1931120at2"/>
<evidence type="ECO:0000256" key="1">
    <source>
        <dbReference type="ARBA" id="ARBA00000085"/>
    </source>
</evidence>
<dbReference type="SMART" id="SM00091">
    <property type="entry name" value="PAS"/>
    <property type="match status" value="1"/>
</dbReference>
<dbReference type="CDD" id="cd00082">
    <property type="entry name" value="HisKA"/>
    <property type="match status" value="1"/>
</dbReference>
<dbReference type="SUPFAM" id="SSF55785">
    <property type="entry name" value="PYP-like sensor domain (PAS domain)"/>
    <property type="match status" value="1"/>
</dbReference>
<dbReference type="GO" id="GO:0000155">
    <property type="term" value="F:phosphorelay sensor kinase activity"/>
    <property type="evidence" value="ECO:0007669"/>
    <property type="project" value="InterPro"/>
</dbReference>
<keyword evidence="6" id="KW-0418">Kinase</keyword>
<dbReference type="RefSeq" id="WP_013513951.1">
    <property type="nucleotide sequence ID" value="NC_014844.1"/>
</dbReference>
<dbReference type="PROSITE" id="PS50112">
    <property type="entry name" value="PAS"/>
    <property type="match status" value="1"/>
</dbReference>
<dbReference type="EC" id="2.7.13.3" evidence="2"/>
<dbReference type="InterPro" id="IPR004358">
    <property type="entry name" value="Sig_transdc_His_kin-like_C"/>
</dbReference>
<sequence length="497" mass="55400">MNLQNYYDTVMQLSHGIVVTFDLDGSVIHGNAELEKLTGYSIKELAGRDWFETFIAEDKRAAARKAVANSLRNQAISTTAGTIRTRSGAKVYIDWHLKSLSDSTGEVISILCVGQDVTDHMVRQKGLLHERTTLLERNKELSCLYHISLLMVDMHQELDVILSRVVTLLPLGFQQPKKTHVALTVDDLRLETPGYRDTGNSLSEPIMVNKDRRGTLTVSMEDDHARRARSTEFIEDETDLLATVAQQIALIVAKREERKARQSLEQQLRQADRLAKIGQFSAGLAHEINEPLANILGFAQLALQAKSLSDQVVNDLKNIVDSSLHAREIIRKVMFFSRQMPPQFVLTDLNQTIRQALRITEVGAKRNNIEVVCELDENLPRVMADPQHITQVVVNLVANAIQAMEKGGVLTVKTINYNDDAYIVIEDTGPGIPPEELKQIFNPFYTTKDVDKGTGLGLSVVHGIVKAHEGFIQVDSTPGKGTRFEVAFPCSRTNGEQ</sequence>
<dbReference type="PRINTS" id="PR00344">
    <property type="entry name" value="BCTRLSENSOR"/>
</dbReference>
<dbReference type="Pfam" id="PF02518">
    <property type="entry name" value="HATPase_c"/>
    <property type="match status" value="1"/>
</dbReference>
<accession>E6VSN5</accession>
<evidence type="ECO:0000256" key="4">
    <source>
        <dbReference type="ARBA" id="ARBA00022679"/>
    </source>
</evidence>
<dbReference type="Gene3D" id="3.30.565.10">
    <property type="entry name" value="Histidine kinase-like ATPase, C-terminal domain"/>
    <property type="match status" value="1"/>
</dbReference>
<dbReference type="PANTHER" id="PTHR43065">
    <property type="entry name" value="SENSOR HISTIDINE KINASE"/>
    <property type="match status" value="1"/>
</dbReference>
<dbReference type="FunFam" id="3.30.565.10:FF:000006">
    <property type="entry name" value="Sensor histidine kinase WalK"/>
    <property type="match status" value="1"/>
</dbReference>
<dbReference type="PANTHER" id="PTHR43065:SF42">
    <property type="entry name" value="TWO-COMPONENT SENSOR PPRA"/>
    <property type="match status" value="1"/>
</dbReference>
<protein>
    <recommendedName>
        <fullName evidence="2">histidine kinase</fullName>
        <ecNumber evidence="2">2.7.13.3</ecNumber>
    </recommendedName>
</protein>
<dbReference type="Gene3D" id="1.10.287.130">
    <property type="match status" value="1"/>
</dbReference>
<organism evidence="11 12">
    <name type="scientific">Pseudodesulfovibrio aespoeensis (strain ATCC 700646 / DSM 10631 / Aspo-2)</name>
    <name type="common">Desulfovibrio aespoeensis</name>
    <dbReference type="NCBI Taxonomy" id="643562"/>
    <lineage>
        <taxon>Bacteria</taxon>
        <taxon>Pseudomonadati</taxon>
        <taxon>Thermodesulfobacteriota</taxon>
        <taxon>Desulfovibrionia</taxon>
        <taxon>Desulfovibrionales</taxon>
        <taxon>Desulfovibrionaceae</taxon>
    </lineage>
</organism>
<keyword evidence="3" id="KW-0597">Phosphoprotein</keyword>